<dbReference type="GO" id="GO:0032259">
    <property type="term" value="P:methylation"/>
    <property type="evidence" value="ECO:0007669"/>
    <property type="project" value="UniProtKB-KW"/>
</dbReference>
<comment type="caution">
    <text evidence="5">Lacks conserved residue(s) required for the propagation of feature annotation.</text>
</comment>
<proteinExistence type="inferred from homology"/>
<dbReference type="InterPro" id="IPR004556">
    <property type="entry name" value="HemK-like"/>
</dbReference>
<keyword evidence="2 5" id="KW-0808">Transferase</keyword>
<dbReference type="InterPro" id="IPR029063">
    <property type="entry name" value="SAM-dependent_MTases_sf"/>
</dbReference>
<protein>
    <recommendedName>
        <fullName evidence="5">Release factor glutamine methyltransferase</fullName>
        <shortName evidence="5">RF MTase</shortName>
        <ecNumber evidence="5">2.1.1.297</ecNumber>
    </recommendedName>
    <alternativeName>
        <fullName evidence="5">N5-glutamine methyltransferase PrmC</fullName>
    </alternativeName>
    <alternativeName>
        <fullName evidence="5">Protein-(glutamine-N5) MTase PrmC</fullName>
    </alternativeName>
    <alternativeName>
        <fullName evidence="5">Protein-glutamine N-methyltransferase PrmC</fullName>
    </alternativeName>
</protein>
<feature type="binding site" evidence="5">
    <location>
        <position position="158"/>
    </location>
    <ligand>
        <name>S-adenosyl-L-methionine</name>
        <dbReference type="ChEBI" id="CHEBI:59789"/>
    </ligand>
</feature>
<evidence type="ECO:0000259" key="7">
    <source>
        <dbReference type="Pfam" id="PF17827"/>
    </source>
</evidence>
<dbReference type="Pfam" id="PF17827">
    <property type="entry name" value="PrmC_N"/>
    <property type="match status" value="1"/>
</dbReference>
<accession>A0A4R0MT81</accession>
<dbReference type="Proteomes" id="UP000292884">
    <property type="component" value="Unassembled WGS sequence"/>
</dbReference>
<dbReference type="InterPro" id="IPR007848">
    <property type="entry name" value="Small_mtfrase_dom"/>
</dbReference>
<dbReference type="PROSITE" id="PS00092">
    <property type="entry name" value="N6_MTASE"/>
    <property type="match status" value="1"/>
</dbReference>
<dbReference type="NCBIfam" id="TIGR03534">
    <property type="entry name" value="RF_mod_PrmC"/>
    <property type="match status" value="1"/>
</dbReference>
<evidence type="ECO:0000256" key="5">
    <source>
        <dbReference type="HAMAP-Rule" id="MF_02126"/>
    </source>
</evidence>
<dbReference type="PANTHER" id="PTHR18895">
    <property type="entry name" value="HEMK METHYLTRANSFERASE"/>
    <property type="match status" value="1"/>
</dbReference>
<evidence type="ECO:0000313" key="8">
    <source>
        <dbReference type="EMBL" id="TCC90245.1"/>
    </source>
</evidence>
<dbReference type="HAMAP" id="MF_02126">
    <property type="entry name" value="RF_methyltr_PrmC"/>
    <property type="match status" value="1"/>
</dbReference>
<evidence type="ECO:0000259" key="6">
    <source>
        <dbReference type="Pfam" id="PF05175"/>
    </source>
</evidence>
<dbReference type="GO" id="GO:0003676">
    <property type="term" value="F:nucleic acid binding"/>
    <property type="evidence" value="ECO:0007669"/>
    <property type="project" value="InterPro"/>
</dbReference>
<feature type="binding site" evidence="5">
    <location>
        <position position="203"/>
    </location>
    <ligand>
        <name>S-adenosyl-L-methionine</name>
        <dbReference type="ChEBI" id="CHEBI:59789"/>
    </ligand>
</feature>
<gene>
    <name evidence="5 8" type="primary">prmC</name>
    <name evidence="8" type="ORF">EZ428_13275</name>
</gene>
<feature type="domain" description="Release factor glutamine methyltransferase N-terminal" evidence="7">
    <location>
        <begin position="8"/>
        <end position="76"/>
    </location>
</feature>
<dbReference type="GO" id="GO:0102559">
    <property type="term" value="F:peptide chain release factor N(5)-glutamine methyltransferase activity"/>
    <property type="evidence" value="ECO:0007669"/>
    <property type="project" value="UniProtKB-EC"/>
</dbReference>
<dbReference type="NCBIfam" id="TIGR00536">
    <property type="entry name" value="hemK_fam"/>
    <property type="match status" value="1"/>
</dbReference>
<dbReference type="InterPro" id="IPR040758">
    <property type="entry name" value="PrmC_N"/>
</dbReference>
<dbReference type="Gene3D" id="3.40.50.150">
    <property type="entry name" value="Vaccinia Virus protein VP39"/>
    <property type="match status" value="1"/>
</dbReference>
<evidence type="ECO:0000313" key="9">
    <source>
        <dbReference type="Proteomes" id="UP000292884"/>
    </source>
</evidence>
<dbReference type="InterPro" id="IPR019874">
    <property type="entry name" value="RF_methyltr_PrmC"/>
</dbReference>
<dbReference type="AlphaFoldDB" id="A0A4R0MT81"/>
<dbReference type="InterPro" id="IPR050320">
    <property type="entry name" value="N5-glutamine_MTase"/>
</dbReference>
<comment type="function">
    <text evidence="5">Methylates the class 1 translation termination release factors RF1/PrfA and RF2/PrfB on the glutamine residue of the universally conserved GGQ motif.</text>
</comment>
<organism evidence="8 9">
    <name type="scientific">Pedobacter frigiditerrae</name>
    <dbReference type="NCBI Taxonomy" id="2530452"/>
    <lineage>
        <taxon>Bacteria</taxon>
        <taxon>Pseudomonadati</taxon>
        <taxon>Bacteroidota</taxon>
        <taxon>Sphingobacteriia</taxon>
        <taxon>Sphingobacteriales</taxon>
        <taxon>Sphingobacteriaceae</taxon>
        <taxon>Pedobacter</taxon>
    </lineage>
</organism>
<dbReference type="RefSeq" id="WP_131553647.1">
    <property type="nucleotide sequence ID" value="NZ_SJSK01000003.1"/>
</dbReference>
<dbReference type="SUPFAM" id="SSF53335">
    <property type="entry name" value="S-adenosyl-L-methionine-dependent methyltransferases"/>
    <property type="match status" value="1"/>
</dbReference>
<evidence type="ECO:0000256" key="2">
    <source>
        <dbReference type="ARBA" id="ARBA00022679"/>
    </source>
</evidence>
<evidence type="ECO:0000256" key="1">
    <source>
        <dbReference type="ARBA" id="ARBA00022603"/>
    </source>
</evidence>
<sequence length="299" mass="34117">MQLKQLAQNFKESLSAIYQEDESQALFLVTLQYLLNYSRADYSLKKDLEIAEEQAAKFLAILKELKTGRPIQYILGEAHFYGFTFKVDESVLIPRPETEELVEWIIEEVKNYDLRFTNDAIVNRQSSIKNILDIGTGSGCIAISLKKNLPNANVYALDIAEDTIETAKKNAILNNVEVGFIKDDILQSQYSILNTQYSVIVSNPPYIKEDEKPAMHQNVVANEPHRALFVSNENPLIFYETIASFALKNLANNGLLFFEINEYLGEQTVNLLKDKGFKNIELKKDMQGKDRMIRASYNP</sequence>
<dbReference type="EMBL" id="SJSK01000003">
    <property type="protein sequence ID" value="TCC90245.1"/>
    <property type="molecule type" value="Genomic_DNA"/>
</dbReference>
<feature type="binding site" evidence="5">
    <location>
        <begin position="203"/>
        <end position="206"/>
    </location>
    <ligand>
        <name>substrate</name>
    </ligand>
</feature>
<dbReference type="InterPro" id="IPR002052">
    <property type="entry name" value="DNA_methylase_N6_adenine_CS"/>
</dbReference>
<dbReference type="CDD" id="cd02440">
    <property type="entry name" value="AdoMet_MTases"/>
    <property type="match status" value="1"/>
</dbReference>
<evidence type="ECO:0000256" key="4">
    <source>
        <dbReference type="ARBA" id="ARBA00048391"/>
    </source>
</evidence>
<reference evidence="8 9" key="1">
    <citation type="submission" date="2019-02" db="EMBL/GenBank/DDBJ databases">
        <title>Pedobacter sp. RP-1-13 sp. nov., isolated from Arctic soil.</title>
        <authorList>
            <person name="Dahal R.H."/>
        </authorList>
    </citation>
    <scope>NUCLEOTIDE SEQUENCE [LARGE SCALE GENOMIC DNA]</scope>
    <source>
        <strain evidence="8 9">RP-1-13</strain>
    </source>
</reference>
<comment type="catalytic activity">
    <reaction evidence="4 5">
        <text>L-glutaminyl-[peptide chain release factor] + S-adenosyl-L-methionine = N(5)-methyl-L-glutaminyl-[peptide chain release factor] + S-adenosyl-L-homocysteine + H(+)</text>
        <dbReference type="Rhea" id="RHEA:42896"/>
        <dbReference type="Rhea" id="RHEA-COMP:10271"/>
        <dbReference type="Rhea" id="RHEA-COMP:10272"/>
        <dbReference type="ChEBI" id="CHEBI:15378"/>
        <dbReference type="ChEBI" id="CHEBI:30011"/>
        <dbReference type="ChEBI" id="CHEBI:57856"/>
        <dbReference type="ChEBI" id="CHEBI:59789"/>
        <dbReference type="ChEBI" id="CHEBI:61891"/>
        <dbReference type="EC" id="2.1.1.297"/>
    </reaction>
</comment>
<comment type="caution">
    <text evidence="8">The sequence shown here is derived from an EMBL/GenBank/DDBJ whole genome shotgun (WGS) entry which is preliminary data.</text>
</comment>
<dbReference type="Gene3D" id="1.10.8.10">
    <property type="entry name" value="DNA helicase RuvA subunit, C-terminal domain"/>
    <property type="match status" value="1"/>
</dbReference>
<feature type="binding site" evidence="5">
    <location>
        <begin position="135"/>
        <end position="139"/>
    </location>
    <ligand>
        <name>S-adenosyl-L-methionine</name>
        <dbReference type="ChEBI" id="CHEBI:59789"/>
    </ligand>
</feature>
<dbReference type="OrthoDB" id="9800643at2"/>
<feature type="domain" description="Methyltransferase small" evidence="6">
    <location>
        <begin position="128"/>
        <end position="221"/>
    </location>
</feature>
<keyword evidence="3 5" id="KW-0949">S-adenosyl-L-methionine</keyword>
<name>A0A4R0MT81_9SPHI</name>
<dbReference type="Pfam" id="PF05175">
    <property type="entry name" value="MTS"/>
    <property type="match status" value="1"/>
</dbReference>
<evidence type="ECO:0000256" key="3">
    <source>
        <dbReference type="ARBA" id="ARBA00022691"/>
    </source>
</evidence>
<keyword evidence="9" id="KW-1185">Reference proteome</keyword>
<comment type="similarity">
    <text evidence="5">Belongs to the protein N5-glutamine methyltransferase family. PrmC subfamily.</text>
</comment>
<keyword evidence="1 5" id="KW-0489">Methyltransferase</keyword>
<dbReference type="EC" id="2.1.1.297" evidence="5"/>
<dbReference type="PANTHER" id="PTHR18895:SF74">
    <property type="entry name" value="MTRF1L RELEASE FACTOR GLUTAMINE METHYLTRANSFERASE"/>
    <property type="match status" value="1"/>
</dbReference>